<dbReference type="SUPFAM" id="SSF50249">
    <property type="entry name" value="Nucleic acid-binding proteins"/>
    <property type="match status" value="1"/>
</dbReference>
<accession>V5ENG1</accession>
<evidence type="ECO:0000313" key="4">
    <source>
        <dbReference type="EMBL" id="GAD29675.1"/>
    </source>
</evidence>
<evidence type="ECO:0000256" key="1">
    <source>
        <dbReference type="ARBA" id="ARBA00022705"/>
    </source>
</evidence>
<dbReference type="eggNOG" id="ENOG502ZIFS">
    <property type="taxonomic scope" value="Bacteria"/>
</dbReference>
<dbReference type="Proteomes" id="UP000030675">
    <property type="component" value="Unassembled WGS sequence"/>
</dbReference>
<dbReference type="GO" id="GO:0003697">
    <property type="term" value="F:single-stranded DNA binding"/>
    <property type="evidence" value="ECO:0007669"/>
    <property type="project" value="InterPro"/>
</dbReference>
<dbReference type="AlphaFoldDB" id="V5ENG1"/>
<dbReference type="InterPro" id="IPR012340">
    <property type="entry name" value="NA-bd_OB-fold"/>
</dbReference>
<gene>
    <name evidence="4" type="ORF">PLEI_1328</name>
</gene>
<evidence type="ECO:0000256" key="3">
    <source>
        <dbReference type="ARBA" id="ARBA00030596"/>
    </source>
</evidence>
<sequence length="94" mass="10663">MTKLIIEIFKENESIDTRTIPANEKRGELKLYSQVAYAHLGGKFPVETSIGLEEGQPAYIAGKYELHQSSFQVGNYDRLEFSRKIVLVPLGKDF</sequence>
<evidence type="ECO:0000256" key="2">
    <source>
        <dbReference type="ARBA" id="ARBA00023125"/>
    </source>
</evidence>
<dbReference type="InterPro" id="IPR003512">
    <property type="entry name" value="Phage_M13_G5P_DNA-bd"/>
</dbReference>
<protein>
    <recommendedName>
        <fullName evidence="3">Single-stranded DNA-binding protein</fullName>
    </recommendedName>
</protein>
<dbReference type="Gene3D" id="2.40.50.140">
    <property type="entry name" value="Nucleic acid-binding proteins"/>
    <property type="match status" value="1"/>
</dbReference>
<dbReference type="GO" id="GO:0006260">
    <property type="term" value="P:DNA replication"/>
    <property type="evidence" value="ECO:0007669"/>
    <property type="project" value="UniProtKB-KW"/>
</dbReference>
<dbReference type="RefSeq" id="WP_023932212.1">
    <property type="nucleotide sequence ID" value="NZ_DF196817.1"/>
</dbReference>
<evidence type="ECO:0000313" key="5">
    <source>
        <dbReference type="Proteomes" id="UP000030675"/>
    </source>
</evidence>
<dbReference type="Pfam" id="PF02303">
    <property type="entry name" value="Phage_DNA_bind"/>
    <property type="match status" value="1"/>
</dbReference>
<dbReference type="HOGENOM" id="CLU_166218_0_0_6"/>
<dbReference type="EMBL" id="DF196817">
    <property type="protein sequence ID" value="GAD29675.1"/>
    <property type="molecule type" value="Genomic_DNA"/>
</dbReference>
<proteinExistence type="predicted"/>
<keyword evidence="1" id="KW-0235">DNA replication</keyword>
<keyword evidence="2" id="KW-0238">DNA-binding</keyword>
<organism evidence="4 5">
    <name type="scientific">Photobacterium leiognathi lrivu.4.1</name>
    <dbReference type="NCBI Taxonomy" id="1248232"/>
    <lineage>
        <taxon>Bacteria</taxon>
        <taxon>Pseudomonadati</taxon>
        <taxon>Pseudomonadota</taxon>
        <taxon>Gammaproteobacteria</taxon>
        <taxon>Vibrionales</taxon>
        <taxon>Vibrionaceae</taxon>
        <taxon>Photobacterium</taxon>
    </lineage>
</organism>
<reference evidence="5" key="1">
    <citation type="submission" date="2012-12" db="EMBL/GenBank/DDBJ databases">
        <title>Genome Sequence of Photobacterium leiognathi lrivu.4.1.</title>
        <authorList>
            <person name="Urbanczyk H."/>
            <person name="Ogura Y."/>
            <person name="Hayashi T."/>
            <person name="Dunlap P.V."/>
        </authorList>
    </citation>
    <scope>NUCLEOTIDE SEQUENCE [LARGE SCALE GENOMIC DNA]</scope>
    <source>
        <strain evidence="5">lrivu.4.1</strain>
    </source>
</reference>
<name>V5ENG1_PHOLE</name>